<dbReference type="InterPro" id="IPR050763">
    <property type="entry name" value="ABC_transporter_ATP-binding"/>
</dbReference>
<evidence type="ECO:0000256" key="1">
    <source>
        <dbReference type="ARBA" id="ARBA00004236"/>
    </source>
</evidence>
<organism evidence="9">
    <name type="scientific">Thermogemmatispora argillosa</name>
    <dbReference type="NCBI Taxonomy" id="2045280"/>
    <lineage>
        <taxon>Bacteria</taxon>
        <taxon>Bacillati</taxon>
        <taxon>Chloroflexota</taxon>
        <taxon>Ktedonobacteria</taxon>
        <taxon>Thermogemmatisporales</taxon>
        <taxon>Thermogemmatisporaceae</taxon>
        <taxon>Thermogemmatispora</taxon>
    </lineage>
</organism>
<keyword evidence="2" id="KW-0813">Transport</keyword>
<name>A0A455T3A7_9CHLR</name>
<evidence type="ECO:0000256" key="2">
    <source>
        <dbReference type="ARBA" id="ARBA00022448"/>
    </source>
</evidence>
<protein>
    <submittedName>
        <fullName evidence="9">Multidrug ABC transporter ATP-binding protein</fullName>
    </submittedName>
</protein>
<evidence type="ECO:0000256" key="7">
    <source>
        <dbReference type="ARBA" id="ARBA00023136"/>
    </source>
</evidence>
<gene>
    <name evidence="9" type="ORF">KTA_24950</name>
</gene>
<dbReference type="InterPro" id="IPR027417">
    <property type="entry name" value="P-loop_NTPase"/>
</dbReference>
<dbReference type="Gene3D" id="3.40.50.300">
    <property type="entry name" value="P-loop containing nucleotide triphosphate hydrolases"/>
    <property type="match status" value="1"/>
</dbReference>
<accession>A0A455T3A7</accession>
<dbReference type="GO" id="GO:0016887">
    <property type="term" value="F:ATP hydrolysis activity"/>
    <property type="evidence" value="ECO:0007669"/>
    <property type="project" value="InterPro"/>
</dbReference>
<dbReference type="InterPro" id="IPR003593">
    <property type="entry name" value="AAA+_ATPase"/>
</dbReference>
<dbReference type="AlphaFoldDB" id="A0A455T3A7"/>
<dbReference type="GO" id="GO:0005886">
    <property type="term" value="C:plasma membrane"/>
    <property type="evidence" value="ECO:0007669"/>
    <property type="project" value="UniProtKB-SubCell"/>
</dbReference>
<evidence type="ECO:0000256" key="5">
    <source>
        <dbReference type="ARBA" id="ARBA00022840"/>
    </source>
</evidence>
<keyword evidence="4" id="KW-0547">Nucleotide-binding</keyword>
<dbReference type="SMART" id="SM00382">
    <property type="entry name" value="AAA"/>
    <property type="match status" value="1"/>
</dbReference>
<feature type="domain" description="ABC transporter" evidence="8">
    <location>
        <begin position="11"/>
        <end position="237"/>
    </location>
</feature>
<dbReference type="Pfam" id="PF00005">
    <property type="entry name" value="ABC_tran"/>
    <property type="match status" value="1"/>
</dbReference>
<dbReference type="SUPFAM" id="SSF52540">
    <property type="entry name" value="P-loop containing nucleoside triphosphate hydrolases"/>
    <property type="match status" value="1"/>
</dbReference>
<dbReference type="EMBL" id="AP019377">
    <property type="protein sequence ID" value="BBH94296.1"/>
    <property type="molecule type" value="Genomic_DNA"/>
</dbReference>
<keyword evidence="3" id="KW-1003">Cell membrane</keyword>
<evidence type="ECO:0000256" key="4">
    <source>
        <dbReference type="ARBA" id="ARBA00022741"/>
    </source>
</evidence>
<reference evidence="9" key="1">
    <citation type="submission" date="2018-12" db="EMBL/GenBank/DDBJ databases">
        <title>Novel natural products biosynthetic potential of the class Ktedonobacteria.</title>
        <authorList>
            <person name="Zheng Y."/>
            <person name="Saitou A."/>
            <person name="Wang C.M."/>
            <person name="Toyoda A."/>
            <person name="Minakuchi Y."/>
            <person name="Sekiguchi Y."/>
            <person name="Ueda K."/>
            <person name="Takano H."/>
            <person name="Sakai Y."/>
            <person name="Yokota A."/>
            <person name="Yabe S."/>
        </authorList>
    </citation>
    <scope>NUCLEOTIDE SEQUENCE</scope>
    <source>
        <strain evidence="9">A3-2</strain>
    </source>
</reference>
<keyword evidence="5 9" id="KW-0067">ATP-binding</keyword>
<evidence type="ECO:0000259" key="8">
    <source>
        <dbReference type="PROSITE" id="PS50893"/>
    </source>
</evidence>
<sequence>METISEPELMIEAQQLRRAFGQRLAVADLSFSVRRGEIFGLLGPNGAGKTTTIRLLSGQITPDSGWARVAGCDIAREHLRLKQRIGVVFEEQNLYERLTARANLRFSCWLYGLPEKRIDEVLTLVELRDRAREPVGKLSQGLKQRLLIARALIHKPAVLFLDEPGRGLDPISAHTVRQVIRRLSEEGTTIVLTTHLMEEADQLCQRVAFIVNGRLIANDTPRHLKLQHGKRLLQVTLEESQDHSPRLCDLVLKLDDANDQQRLARWLSEGRVRALHTQEASLEEVFFRVAGVPLT</sequence>
<dbReference type="PROSITE" id="PS50893">
    <property type="entry name" value="ABC_TRANSPORTER_2"/>
    <property type="match status" value="1"/>
</dbReference>
<dbReference type="GO" id="GO:0005524">
    <property type="term" value="F:ATP binding"/>
    <property type="evidence" value="ECO:0007669"/>
    <property type="project" value="UniProtKB-KW"/>
</dbReference>
<keyword evidence="7" id="KW-0472">Membrane</keyword>
<proteinExistence type="predicted"/>
<dbReference type="PANTHER" id="PTHR42711">
    <property type="entry name" value="ABC TRANSPORTER ATP-BINDING PROTEIN"/>
    <property type="match status" value="1"/>
</dbReference>
<keyword evidence="6" id="KW-1278">Translocase</keyword>
<evidence type="ECO:0000313" key="9">
    <source>
        <dbReference type="EMBL" id="BBH94296.1"/>
    </source>
</evidence>
<comment type="subcellular location">
    <subcellularLocation>
        <location evidence="1">Cell membrane</location>
    </subcellularLocation>
</comment>
<evidence type="ECO:0000256" key="3">
    <source>
        <dbReference type="ARBA" id="ARBA00022475"/>
    </source>
</evidence>
<evidence type="ECO:0000256" key="6">
    <source>
        <dbReference type="ARBA" id="ARBA00022967"/>
    </source>
</evidence>
<dbReference type="FunFam" id="3.40.50.300:FF:000589">
    <property type="entry name" value="ABC transporter, ATP-binding subunit"/>
    <property type="match status" value="1"/>
</dbReference>
<dbReference type="InterPro" id="IPR003439">
    <property type="entry name" value="ABC_transporter-like_ATP-bd"/>
</dbReference>
<dbReference type="PANTHER" id="PTHR42711:SF13">
    <property type="entry name" value="ABC TRANSPORTER, ATP-BINDING PROTEIN"/>
    <property type="match status" value="1"/>
</dbReference>